<dbReference type="AlphaFoldDB" id="G7VSH6"/>
<dbReference type="KEGG" id="pta:HPL003_27365"/>
<reference key="2">
    <citation type="submission" date="2011-11" db="EMBL/GenBank/DDBJ databases">
        <authorList>
            <person name="Shin S.H."/>
            <person name="Kim S."/>
            <person name="Kim J.Y."/>
        </authorList>
    </citation>
    <scope>NUCLEOTIDE SEQUENCE</scope>
    <source>
        <strain>HPL-003</strain>
    </source>
</reference>
<protein>
    <submittedName>
        <fullName evidence="1">Uncharacterized protein</fullName>
    </submittedName>
</protein>
<name>G7VSH6_PAETH</name>
<evidence type="ECO:0000313" key="2">
    <source>
        <dbReference type="Proteomes" id="UP000005876"/>
    </source>
</evidence>
<dbReference type="EMBL" id="CP003107">
    <property type="protein sequence ID" value="AET62185.1"/>
    <property type="molecule type" value="Genomic_DNA"/>
</dbReference>
<gene>
    <name evidence="1" type="ordered locus">HPL003_27365</name>
</gene>
<proteinExistence type="predicted"/>
<reference evidence="1 2" key="3">
    <citation type="journal article" date="2012" name="J. Bacteriol.">
        <title>Genome Sequence of Paenibacillus terrae HPL-003, a Xylanase-Producing Bacterium Isolated from Soil Found in Forest Residue.</title>
        <authorList>
            <person name="Shin S.H."/>
            <person name="Kim S."/>
            <person name="Kim J.Y."/>
            <person name="Song H.Y."/>
            <person name="Cho S.J."/>
            <person name="Kim D.R."/>
            <person name="Lee K.I."/>
            <person name="Lim H.K."/>
            <person name="Park N.J."/>
            <person name="Hwang I.T."/>
            <person name="Yang K.S."/>
        </authorList>
    </citation>
    <scope>NUCLEOTIDE SEQUENCE [LARGE SCALE GENOMIC DNA]</scope>
    <source>
        <strain evidence="1 2">HPL-003</strain>
    </source>
</reference>
<accession>G7VSH6</accession>
<dbReference type="Proteomes" id="UP000005876">
    <property type="component" value="Chromosome"/>
</dbReference>
<reference evidence="2" key="1">
    <citation type="submission" date="2011-11" db="EMBL/GenBank/DDBJ databases">
        <title>Complete sequence of Paenibacillus terrae HPL-003.</title>
        <authorList>
            <person name="Shin S.H."/>
            <person name="Kim S."/>
            <person name="Kim J.Y."/>
        </authorList>
    </citation>
    <scope>NUCLEOTIDE SEQUENCE [LARGE SCALE GENOMIC DNA]</scope>
    <source>
        <strain evidence="2">HPL-003</strain>
    </source>
</reference>
<sequence length="30" mass="3130">MLRKAAIGGVTNAAENLASQVLSGEKINWS</sequence>
<dbReference type="HOGENOM" id="CLU_3404650_0_0_9"/>
<evidence type="ECO:0000313" key="1">
    <source>
        <dbReference type="EMBL" id="AET62185.1"/>
    </source>
</evidence>
<organism evidence="1 2">
    <name type="scientific">Paenibacillus terrae (strain HPL-003)</name>
    <dbReference type="NCBI Taxonomy" id="985665"/>
    <lineage>
        <taxon>Bacteria</taxon>
        <taxon>Bacillati</taxon>
        <taxon>Bacillota</taxon>
        <taxon>Bacilli</taxon>
        <taxon>Bacillales</taxon>
        <taxon>Paenibacillaceae</taxon>
        <taxon>Paenibacillus</taxon>
    </lineage>
</organism>